<name>A0A6L3B2S0_AZOBR</name>
<gene>
    <name evidence="1" type="ORF">DS837_11000</name>
</gene>
<evidence type="ECO:0000313" key="1">
    <source>
        <dbReference type="EMBL" id="KAA0686216.1"/>
    </source>
</evidence>
<comment type="caution">
    <text evidence="1">The sequence shown here is derived from an EMBL/GenBank/DDBJ whole genome shotgun (WGS) entry which is preliminary data.</text>
</comment>
<dbReference type="EMBL" id="QOKV01000005">
    <property type="protein sequence ID" value="KAA0686216.1"/>
    <property type="molecule type" value="Genomic_DNA"/>
</dbReference>
<sequence>MDDHPHDHAACACGEFWNLGRQLECPVCGAPSTTRLRAWEVPVHGTEDLLICGCLAVQSAMAAVARAGQPIAAVLSLQSPGAVDGGGGAPRVGTVPQLVIECEDTADAAHPRAPRQHHVEAALGFARQHGGRLLIHCHLGIARSTAMALAVVADGLGPGREAEALDRVLAARPCATPNPLIVALSDRLLDRGGALTAVVEGHPDIVRRRGGQSFP</sequence>
<dbReference type="Gene3D" id="3.90.190.10">
    <property type="entry name" value="Protein tyrosine phosphatase superfamily"/>
    <property type="match status" value="1"/>
</dbReference>
<dbReference type="SUPFAM" id="SSF52799">
    <property type="entry name" value="(Phosphotyrosine protein) phosphatases II"/>
    <property type="match status" value="1"/>
</dbReference>
<dbReference type="InterPro" id="IPR029021">
    <property type="entry name" value="Prot-tyrosine_phosphatase-like"/>
</dbReference>
<accession>A0A6L3B2S0</accession>
<dbReference type="AlphaFoldDB" id="A0A6L3B2S0"/>
<organism evidence="1 2">
    <name type="scientific">Azospirillum brasilense</name>
    <dbReference type="NCBI Taxonomy" id="192"/>
    <lineage>
        <taxon>Bacteria</taxon>
        <taxon>Pseudomonadati</taxon>
        <taxon>Pseudomonadota</taxon>
        <taxon>Alphaproteobacteria</taxon>
        <taxon>Rhodospirillales</taxon>
        <taxon>Azospirillaceae</taxon>
        <taxon>Azospirillum</taxon>
    </lineage>
</organism>
<reference evidence="1 2" key="1">
    <citation type="submission" date="2018-07" db="EMBL/GenBank/DDBJ databases">
        <title>Genome sequence of Roseomonas fauriae ATCC 49958.</title>
        <authorList>
            <person name="Sant'Anna F.H."/>
            <person name="Baldani J.I."/>
            <person name="Zilli J.E."/>
            <person name="Reis V.M."/>
            <person name="Hartmann A."/>
            <person name="Cruz L."/>
            <person name="de Souza E.M."/>
            <person name="de Oliveira Pedrosa F."/>
            <person name="Passaglia L.M.P."/>
        </authorList>
    </citation>
    <scope>NUCLEOTIDE SEQUENCE [LARGE SCALE GENOMIC DNA]</scope>
    <source>
        <strain evidence="1 2">ATCC 49958</strain>
    </source>
</reference>
<dbReference type="InterPro" id="IPR016130">
    <property type="entry name" value="Tyr_Pase_AS"/>
</dbReference>
<proteinExistence type="predicted"/>
<protein>
    <recommendedName>
        <fullName evidence="3">Protein tyrosine phosphatase</fullName>
    </recommendedName>
</protein>
<evidence type="ECO:0000313" key="2">
    <source>
        <dbReference type="Proteomes" id="UP000476837"/>
    </source>
</evidence>
<evidence type="ECO:0008006" key="3">
    <source>
        <dbReference type="Google" id="ProtNLM"/>
    </source>
</evidence>
<dbReference type="Proteomes" id="UP000476837">
    <property type="component" value="Unassembled WGS sequence"/>
</dbReference>
<dbReference type="PROSITE" id="PS00383">
    <property type="entry name" value="TYR_PHOSPHATASE_1"/>
    <property type="match status" value="1"/>
</dbReference>